<reference evidence="5 6" key="1">
    <citation type="submission" date="2020-03" db="EMBL/GenBank/DDBJ databases">
        <title>Whole genome shotgun sequence of Phytohabitans rumicis NBRC 108638.</title>
        <authorList>
            <person name="Komaki H."/>
            <person name="Tamura T."/>
        </authorList>
    </citation>
    <scope>NUCLEOTIDE SEQUENCE [LARGE SCALE GENOMIC DNA]</scope>
    <source>
        <strain evidence="5 6">NBRC 108638</strain>
    </source>
</reference>
<dbReference type="SUPFAM" id="SSF48230">
    <property type="entry name" value="Chondroitin AC/alginate lyase"/>
    <property type="match status" value="1"/>
</dbReference>
<feature type="compositionally biased region" description="Pro residues" evidence="3">
    <location>
        <begin position="64"/>
        <end position="76"/>
    </location>
</feature>
<comment type="caution">
    <text evidence="5">The sequence shown here is derived from an EMBL/GenBank/DDBJ whole genome shotgun (WGS) entry which is preliminary data.</text>
</comment>
<evidence type="ECO:0000256" key="1">
    <source>
        <dbReference type="ARBA" id="ARBA00022729"/>
    </source>
</evidence>
<protein>
    <submittedName>
        <fullName evidence="5">Membrane protein</fullName>
    </submittedName>
</protein>
<dbReference type="Pfam" id="PF05426">
    <property type="entry name" value="Alginate_lyase"/>
    <property type="match status" value="1"/>
</dbReference>
<reference evidence="5 6" key="2">
    <citation type="submission" date="2020-03" db="EMBL/GenBank/DDBJ databases">
        <authorList>
            <person name="Ichikawa N."/>
            <person name="Kimura A."/>
            <person name="Kitahashi Y."/>
            <person name="Uohara A."/>
        </authorList>
    </citation>
    <scope>NUCLEOTIDE SEQUENCE [LARGE SCALE GENOMIC DNA]</scope>
    <source>
        <strain evidence="5 6">NBRC 108638</strain>
    </source>
</reference>
<dbReference type="GO" id="GO:0016829">
    <property type="term" value="F:lyase activity"/>
    <property type="evidence" value="ECO:0007669"/>
    <property type="project" value="UniProtKB-KW"/>
</dbReference>
<feature type="region of interest" description="Disordered" evidence="3">
    <location>
        <begin position="43"/>
        <end position="87"/>
    </location>
</feature>
<evidence type="ECO:0000313" key="6">
    <source>
        <dbReference type="Proteomes" id="UP000482960"/>
    </source>
</evidence>
<dbReference type="RefSeq" id="WP_218577889.1">
    <property type="nucleotide sequence ID" value="NZ_BAABJB010000019.1"/>
</dbReference>
<dbReference type="Proteomes" id="UP000482960">
    <property type="component" value="Unassembled WGS sequence"/>
</dbReference>
<evidence type="ECO:0000259" key="4">
    <source>
        <dbReference type="Pfam" id="PF05426"/>
    </source>
</evidence>
<name>A0A6V8LLQ5_9ACTN</name>
<keyword evidence="2" id="KW-0456">Lyase</keyword>
<keyword evidence="1" id="KW-0732">Signal</keyword>
<dbReference type="PROSITE" id="PS51318">
    <property type="entry name" value="TAT"/>
    <property type="match status" value="1"/>
</dbReference>
<dbReference type="GO" id="GO:0042597">
    <property type="term" value="C:periplasmic space"/>
    <property type="evidence" value="ECO:0007669"/>
    <property type="project" value="InterPro"/>
</dbReference>
<proteinExistence type="predicted"/>
<dbReference type="InterPro" id="IPR008397">
    <property type="entry name" value="Alginate_lyase_dom"/>
</dbReference>
<sequence>MSSQSDRSVARRRLLTAAVLGAGALSVAAGSTAALAGIRSGGPRAFVRRRPPAPGGLGGFGGAPTPPGPSQSPTPSPAASATTSAAAQAGIAHPGILHTQADYDRMAAKVRAGAQPWQAGWDRLVANPHAQSSYRPRPVATVVRGGTGQNYAVLFKDAAAAYQNALRWKVAGSREHGDTARDILNAWSGTLTAIHGNADRFLLAGLQGWQLAQAGEMLRGYPGFAQDKLAALLRDVFYPMNNQFLTKHNDACITNYWANWDLCSMTSVLAIGVFCDDQAKIDQAITYFKTGAGNGSILHAVPFLHPGGLAQWQESGRDQGHTLMGMGQLGAFCQMAWNLGHDLFGYADNRFMRAAEYVAAYNLGQEVPFTTYRWGTGQNCAAREQTAVSPAGRGLNTPVWALLDNHYRVRQGLRVPNIEAYARRVGPEGGGGDYGPNSGGYDCLGFGTLAYTL</sequence>
<dbReference type="InterPro" id="IPR008929">
    <property type="entry name" value="Chondroitin_lyas"/>
</dbReference>
<feature type="compositionally biased region" description="Low complexity" evidence="3">
    <location>
        <begin position="77"/>
        <end position="87"/>
    </location>
</feature>
<dbReference type="EMBL" id="BLPG01000002">
    <property type="protein sequence ID" value="GFJ95931.1"/>
    <property type="molecule type" value="Genomic_DNA"/>
</dbReference>
<feature type="domain" description="Alginate lyase" evidence="4">
    <location>
        <begin position="156"/>
        <end position="364"/>
    </location>
</feature>
<accession>A0A6V8LLQ5</accession>
<dbReference type="AlphaFoldDB" id="A0A6V8LLQ5"/>
<keyword evidence="6" id="KW-1185">Reference proteome</keyword>
<organism evidence="5 6">
    <name type="scientific">Phytohabitans rumicis</name>
    <dbReference type="NCBI Taxonomy" id="1076125"/>
    <lineage>
        <taxon>Bacteria</taxon>
        <taxon>Bacillati</taxon>
        <taxon>Actinomycetota</taxon>
        <taxon>Actinomycetes</taxon>
        <taxon>Micromonosporales</taxon>
        <taxon>Micromonosporaceae</taxon>
    </lineage>
</organism>
<dbReference type="Gene3D" id="1.50.10.100">
    <property type="entry name" value="Chondroitin AC/alginate lyase"/>
    <property type="match status" value="1"/>
</dbReference>
<evidence type="ECO:0000256" key="3">
    <source>
        <dbReference type="SAM" id="MobiDB-lite"/>
    </source>
</evidence>
<evidence type="ECO:0000313" key="5">
    <source>
        <dbReference type="EMBL" id="GFJ95931.1"/>
    </source>
</evidence>
<dbReference type="InterPro" id="IPR006311">
    <property type="entry name" value="TAT_signal"/>
</dbReference>
<gene>
    <name evidence="5" type="ORF">Prum_095730</name>
</gene>
<evidence type="ECO:0000256" key="2">
    <source>
        <dbReference type="ARBA" id="ARBA00023239"/>
    </source>
</evidence>